<dbReference type="GO" id="GO:0006753">
    <property type="term" value="P:nucleoside phosphate metabolic process"/>
    <property type="evidence" value="ECO:0007669"/>
    <property type="project" value="TreeGrafter"/>
</dbReference>
<dbReference type="OrthoDB" id="9816040at2"/>
<name>A0A1T4NLW2_9HYPH</name>
<dbReference type="Pfam" id="PF00293">
    <property type="entry name" value="NUDIX"/>
    <property type="match status" value="1"/>
</dbReference>
<dbReference type="CDD" id="cd03671">
    <property type="entry name" value="NUDIX_Ap4A_hydrolase_plant_like"/>
    <property type="match status" value="1"/>
</dbReference>
<dbReference type="HAMAP" id="MF_00298">
    <property type="entry name" value="Nudix_RppH"/>
    <property type="match status" value="1"/>
</dbReference>
<evidence type="ECO:0000256" key="1">
    <source>
        <dbReference type="ARBA" id="ARBA00001936"/>
    </source>
</evidence>
<dbReference type="GO" id="GO:0019693">
    <property type="term" value="P:ribose phosphate metabolic process"/>
    <property type="evidence" value="ECO:0007669"/>
    <property type="project" value="TreeGrafter"/>
</dbReference>
<comment type="cofactor">
    <cofactor evidence="4">
        <name>a divalent metal cation</name>
        <dbReference type="ChEBI" id="CHEBI:60240"/>
    </cofactor>
</comment>
<evidence type="ECO:0000313" key="6">
    <source>
        <dbReference type="EMBL" id="SJZ79748.1"/>
    </source>
</evidence>
<evidence type="ECO:0000313" key="7">
    <source>
        <dbReference type="Proteomes" id="UP000190092"/>
    </source>
</evidence>
<dbReference type="Proteomes" id="UP000190092">
    <property type="component" value="Unassembled WGS sequence"/>
</dbReference>
<proteinExistence type="inferred from homology"/>
<dbReference type="GO" id="GO:0008893">
    <property type="term" value="F:guanosine-3',5'-bis(diphosphate) 3'-diphosphatase activity"/>
    <property type="evidence" value="ECO:0007669"/>
    <property type="project" value="TreeGrafter"/>
</dbReference>
<evidence type="ECO:0000256" key="3">
    <source>
        <dbReference type="ARBA" id="ARBA00022801"/>
    </source>
</evidence>
<sequence length="156" mass="17879">MITNVPKHYRPNVGLMLISSDRRIFVGERAGMPGAWQMPQGGVDDGETAIEAACRELAEEVGTNRALLMRESRDWLTYDFPSDIGRKRWQGRWRGQAQKWFALAFTGRDEDIDIHAHDHEFDAWKWASAAEVLDLIVAFKRPVYETVLAEFKDLVS</sequence>
<comment type="function">
    <text evidence="4">Accelerates the degradation of transcripts by removing pyrophosphate from the 5'-end of triphosphorylated RNA, leading to a more labile monophosphorylated state that can stimulate subsequent ribonuclease cleavage.</text>
</comment>
<dbReference type="NCBIfam" id="NF001936">
    <property type="entry name" value="PRK00714.1-3"/>
    <property type="match status" value="1"/>
</dbReference>
<reference evidence="7" key="1">
    <citation type="submission" date="2017-02" db="EMBL/GenBank/DDBJ databases">
        <authorList>
            <person name="Varghese N."/>
            <person name="Submissions S."/>
        </authorList>
    </citation>
    <scope>NUCLEOTIDE SEQUENCE [LARGE SCALE GENOMIC DNA]</scope>
    <source>
        <strain evidence="7">ATCC 27094</strain>
    </source>
</reference>
<dbReference type="InterPro" id="IPR020084">
    <property type="entry name" value="NUDIX_hydrolase_CS"/>
</dbReference>
<dbReference type="PROSITE" id="PS51462">
    <property type="entry name" value="NUDIX"/>
    <property type="match status" value="1"/>
</dbReference>
<keyword evidence="7" id="KW-1185">Reference proteome</keyword>
<dbReference type="AlphaFoldDB" id="A0A1T4NLW2"/>
<comment type="cofactor">
    <cofactor evidence="1">
        <name>Mn(2+)</name>
        <dbReference type="ChEBI" id="CHEBI:29035"/>
    </cofactor>
</comment>
<dbReference type="InterPro" id="IPR000086">
    <property type="entry name" value="NUDIX_hydrolase_dom"/>
</dbReference>
<dbReference type="PROSITE" id="PS00893">
    <property type="entry name" value="NUDIX_BOX"/>
    <property type="match status" value="1"/>
</dbReference>
<dbReference type="InterPro" id="IPR022927">
    <property type="entry name" value="RppH"/>
</dbReference>
<dbReference type="Gene3D" id="3.90.79.10">
    <property type="entry name" value="Nucleoside Triphosphate Pyrophosphohydrolase"/>
    <property type="match status" value="1"/>
</dbReference>
<dbReference type="RefSeq" id="WP_085934025.1">
    <property type="nucleotide sequence ID" value="NZ_FUWJ01000002.1"/>
</dbReference>
<dbReference type="EMBL" id="FUWJ01000002">
    <property type="protein sequence ID" value="SJZ79748.1"/>
    <property type="molecule type" value="Genomic_DNA"/>
</dbReference>
<dbReference type="EC" id="3.6.1.-" evidence="4"/>
<dbReference type="PRINTS" id="PR00502">
    <property type="entry name" value="NUDIXFAMILY"/>
</dbReference>
<dbReference type="NCBIfam" id="NF001938">
    <property type="entry name" value="PRK00714.1-5"/>
    <property type="match status" value="1"/>
</dbReference>
<dbReference type="GO" id="GO:0034432">
    <property type="term" value="F:bis(5'-adenosyl)-pentaphosphatase activity"/>
    <property type="evidence" value="ECO:0007669"/>
    <property type="project" value="TreeGrafter"/>
</dbReference>
<organism evidence="6 7">
    <name type="scientific">Enhydrobacter aerosaccus</name>
    <dbReference type="NCBI Taxonomy" id="225324"/>
    <lineage>
        <taxon>Bacteria</taxon>
        <taxon>Pseudomonadati</taxon>
        <taxon>Pseudomonadota</taxon>
        <taxon>Alphaproteobacteria</taxon>
        <taxon>Hyphomicrobiales</taxon>
        <taxon>Enhydrobacter</taxon>
    </lineage>
</organism>
<dbReference type="InterPro" id="IPR020476">
    <property type="entry name" value="Nudix_hydrolase"/>
</dbReference>
<dbReference type="SUPFAM" id="SSF55811">
    <property type="entry name" value="Nudix"/>
    <property type="match status" value="1"/>
</dbReference>
<dbReference type="STRING" id="225324.SAMN02745126_02328"/>
<comment type="similarity">
    <text evidence="4">Belongs to the Nudix hydrolase family. RppH subfamily.</text>
</comment>
<feature type="short sequence motif" description="Nudix box" evidence="4">
    <location>
        <begin position="41"/>
        <end position="62"/>
    </location>
</feature>
<keyword evidence="3 4" id="KW-0378">Hydrolase</keyword>
<dbReference type="InterPro" id="IPR015797">
    <property type="entry name" value="NUDIX_hydrolase-like_dom_sf"/>
</dbReference>
<comment type="cofactor">
    <cofactor evidence="2">
        <name>Mg(2+)</name>
        <dbReference type="ChEBI" id="CHEBI:18420"/>
    </cofactor>
</comment>
<gene>
    <name evidence="4" type="primary">rppH</name>
    <name evidence="4" type="synonym">nudH</name>
    <name evidence="6" type="ORF">SAMN02745126_02328</name>
</gene>
<accession>A0A1T4NLW2</accession>
<dbReference type="PANTHER" id="PTHR11839">
    <property type="entry name" value="UDP/ADP-SUGAR PYROPHOSPHATASE"/>
    <property type="match status" value="1"/>
</dbReference>
<evidence type="ECO:0000259" key="5">
    <source>
        <dbReference type="PROSITE" id="PS51462"/>
    </source>
</evidence>
<feature type="domain" description="Nudix hydrolase" evidence="5">
    <location>
        <begin position="8"/>
        <end position="149"/>
    </location>
</feature>
<protein>
    <recommendedName>
        <fullName evidence="4">RNA pyrophosphohydrolase</fullName>
        <ecNumber evidence="4">3.6.1.-</ecNumber>
    </recommendedName>
    <alternativeName>
        <fullName evidence="4">(Di)nucleoside polyphosphate hydrolase</fullName>
    </alternativeName>
</protein>
<evidence type="ECO:0000256" key="2">
    <source>
        <dbReference type="ARBA" id="ARBA00001946"/>
    </source>
</evidence>
<dbReference type="PANTHER" id="PTHR11839:SF22">
    <property type="entry name" value="NUDIX HYDROLASE 26, CHLOROPLASTIC"/>
    <property type="match status" value="1"/>
</dbReference>
<evidence type="ECO:0000256" key="4">
    <source>
        <dbReference type="HAMAP-Rule" id="MF_00298"/>
    </source>
</evidence>